<reference evidence="2 3" key="1">
    <citation type="submission" date="2024-01" db="EMBL/GenBank/DDBJ databases">
        <title>Pedobacter sp. nov., isolated from fresh soil.</title>
        <authorList>
            <person name="Le N.T.T."/>
        </authorList>
    </citation>
    <scope>NUCLEOTIDE SEQUENCE [LARGE SCALE GENOMIC DNA]</scope>
    <source>
        <strain evidence="2 3">KR3-3</strain>
    </source>
</reference>
<proteinExistence type="predicted"/>
<dbReference type="EMBL" id="JAZDQT010000001">
    <property type="protein sequence ID" value="MEE1944005.1"/>
    <property type="molecule type" value="Genomic_DNA"/>
</dbReference>
<evidence type="ECO:0000256" key="1">
    <source>
        <dbReference type="SAM" id="MobiDB-lite"/>
    </source>
</evidence>
<protein>
    <recommendedName>
        <fullName evidence="4">SH3 domain-containing protein</fullName>
    </recommendedName>
</protein>
<feature type="compositionally biased region" description="Polar residues" evidence="1">
    <location>
        <begin position="12"/>
        <end position="26"/>
    </location>
</feature>
<dbReference type="Proteomes" id="UP001336835">
    <property type="component" value="Unassembled WGS sequence"/>
</dbReference>
<feature type="region of interest" description="Disordered" evidence="1">
    <location>
        <begin position="1"/>
        <end position="34"/>
    </location>
</feature>
<sequence length="398" mass="43355">MEGFAAEKAKLASQSNTVSPQHSTNGAYLVDNRPSSGNAVVQRVKGLAVGTMVEVTNGNKPWYGEIKEDKGNSYVIRLGGGDDKNLHEVAQEHVKAHPTYAAMNKKRTLTLDGQHGTNTAKNVESLAQGLDFQKQGANDATQYSGPGFYYFPKGNSMDKDAKGYGHGHKLDIYTTGLHQETRVAGDVEGAIKTSASLELGLRGLKGNELALSSVNHPMNMWAERQSDQGREKVIRPHLYDKGQLLHALKVAAALPVMDPKGHLKTKEGERDDTILESIGGEAYHNTTDPVEEADKMDDAGSHKFTDYENADRPGHELIENKYGDLKMPYAIFKVLVNVAEFDFKARAHDPAKATAPQVTSVGDSLGESILPSKEELAAIIKAAVKANPDWYHAEDHEK</sequence>
<comment type="caution">
    <text evidence="2">The sequence shown here is derived from an EMBL/GenBank/DDBJ whole genome shotgun (WGS) entry which is preliminary data.</text>
</comment>
<feature type="compositionally biased region" description="Basic and acidic residues" evidence="1">
    <location>
        <begin position="1"/>
        <end position="10"/>
    </location>
</feature>
<dbReference type="RefSeq" id="WP_330106387.1">
    <property type="nucleotide sequence ID" value="NZ_JAZDQT010000001.1"/>
</dbReference>
<name>A0ABU7I3H1_9SPHI</name>
<evidence type="ECO:0008006" key="4">
    <source>
        <dbReference type="Google" id="ProtNLM"/>
    </source>
</evidence>
<gene>
    <name evidence="2" type="ORF">VRU48_02725</name>
</gene>
<accession>A0ABU7I3H1</accession>
<keyword evidence="3" id="KW-1185">Reference proteome</keyword>
<organism evidence="2 3">
    <name type="scientific">Pedobacter albus</name>
    <dbReference type="NCBI Taxonomy" id="3113905"/>
    <lineage>
        <taxon>Bacteria</taxon>
        <taxon>Pseudomonadati</taxon>
        <taxon>Bacteroidota</taxon>
        <taxon>Sphingobacteriia</taxon>
        <taxon>Sphingobacteriales</taxon>
        <taxon>Sphingobacteriaceae</taxon>
        <taxon>Pedobacter</taxon>
    </lineage>
</organism>
<evidence type="ECO:0000313" key="2">
    <source>
        <dbReference type="EMBL" id="MEE1944005.1"/>
    </source>
</evidence>
<evidence type="ECO:0000313" key="3">
    <source>
        <dbReference type="Proteomes" id="UP001336835"/>
    </source>
</evidence>